<dbReference type="EMBL" id="ACVB02000009">
    <property type="protein sequence ID" value="EEX74594.1"/>
    <property type="molecule type" value="Genomic_DNA"/>
</dbReference>
<keyword evidence="4 6" id="KW-0862">Zinc</keyword>
<evidence type="ECO:0000259" key="8">
    <source>
        <dbReference type="Pfam" id="PF08240"/>
    </source>
</evidence>
<evidence type="ECO:0000256" key="4">
    <source>
        <dbReference type="ARBA" id="ARBA00022833"/>
    </source>
</evidence>
<name>C9MXI5_9FUSO</name>
<dbReference type="InterPro" id="IPR013149">
    <property type="entry name" value="ADH-like_C"/>
</dbReference>
<protein>
    <submittedName>
        <fullName evidence="9">GroES-like protein</fullName>
    </submittedName>
</protein>
<dbReference type="eggNOG" id="COG1063">
    <property type="taxonomic scope" value="Bacteria"/>
</dbReference>
<reference evidence="9 10" key="1">
    <citation type="submission" date="2009-09" db="EMBL/GenBank/DDBJ databases">
        <authorList>
            <person name="Weinstock G."/>
            <person name="Sodergren E."/>
            <person name="Clifton S."/>
            <person name="Fulton L."/>
            <person name="Fulton B."/>
            <person name="Courtney L."/>
            <person name="Fronick C."/>
            <person name="Harrison M."/>
            <person name="Strong C."/>
            <person name="Farmer C."/>
            <person name="Delahaunty K."/>
            <person name="Markovic C."/>
            <person name="Hall O."/>
            <person name="Minx P."/>
            <person name="Tomlinson C."/>
            <person name="Mitreva M."/>
            <person name="Nelson J."/>
            <person name="Hou S."/>
            <person name="Wollam A."/>
            <person name="Pepin K.H."/>
            <person name="Johnson M."/>
            <person name="Bhonagiri V."/>
            <person name="Nash W.E."/>
            <person name="Warren W."/>
            <person name="Chinwalla A."/>
            <person name="Mardis E.R."/>
            <person name="Wilson R.K."/>
        </authorList>
    </citation>
    <scope>NUCLEOTIDE SEQUENCE [LARGE SCALE GENOMIC DNA]</scope>
    <source>
        <strain evidence="9 10">F0254</strain>
    </source>
</reference>
<dbReference type="GO" id="GO:0008270">
    <property type="term" value="F:zinc ion binding"/>
    <property type="evidence" value="ECO:0007669"/>
    <property type="project" value="InterPro"/>
</dbReference>
<dbReference type="STRING" id="634994.GCWU000323_01233"/>
<keyword evidence="3 6" id="KW-0479">Metal-binding</keyword>
<dbReference type="GO" id="GO:0016491">
    <property type="term" value="F:oxidoreductase activity"/>
    <property type="evidence" value="ECO:0007669"/>
    <property type="project" value="UniProtKB-KW"/>
</dbReference>
<dbReference type="InterPro" id="IPR036291">
    <property type="entry name" value="NAD(P)-bd_dom_sf"/>
</dbReference>
<feature type="domain" description="Alcohol dehydrogenase-like C-terminal" evidence="7">
    <location>
        <begin position="190"/>
        <end position="290"/>
    </location>
</feature>
<dbReference type="CDD" id="cd08285">
    <property type="entry name" value="NADP_ADH"/>
    <property type="match status" value="1"/>
</dbReference>
<gene>
    <name evidence="9" type="ORF">GCWU000323_01233</name>
</gene>
<evidence type="ECO:0000313" key="10">
    <source>
        <dbReference type="Proteomes" id="UP000006233"/>
    </source>
</evidence>
<organism evidence="9 10">
    <name type="scientific">Leptotrichia hofstadii F0254</name>
    <dbReference type="NCBI Taxonomy" id="634994"/>
    <lineage>
        <taxon>Bacteria</taxon>
        <taxon>Fusobacteriati</taxon>
        <taxon>Fusobacteriota</taxon>
        <taxon>Fusobacteriia</taxon>
        <taxon>Fusobacteriales</taxon>
        <taxon>Leptotrichiaceae</taxon>
        <taxon>Leptotrichia</taxon>
    </lineage>
</organism>
<accession>C9MXI5</accession>
<dbReference type="SUPFAM" id="SSF50129">
    <property type="entry name" value="GroES-like"/>
    <property type="match status" value="1"/>
</dbReference>
<dbReference type="AlphaFoldDB" id="C9MXI5"/>
<comment type="similarity">
    <text evidence="2 6">Belongs to the zinc-containing alcohol dehydrogenase family.</text>
</comment>
<feature type="domain" description="Alcohol dehydrogenase-like N-terminal" evidence="8">
    <location>
        <begin position="36"/>
        <end position="142"/>
    </location>
</feature>
<evidence type="ECO:0000256" key="5">
    <source>
        <dbReference type="ARBA" id="ARBA00023002"/>
    </source>
</evidence>
<dbReference type="Pfam" id="PF08240">
    <property type="entry name" value="ADH_N"/>
    <property type="match status" value="1"/>
</dbReference>
<dbReference type="InterPro" id="IPR011032">
    <property type="entry name" value="GroES-like_sf"/>
</dbReference>
<dbReference type="InterPro" id="IPR002328">
    <property type="entry name" value="ADH_Zn_CS"/>
</dbReference>
<evidence type="ECO:0000256" key="3">
    <source>
        <dbReference type="ARBA" id="ARBA00022723"/>
    </source>
</evidence>
<dbReference type="PANTHER" id="PTHR42813">
    <property type="entry name" value="ZINC-TYPE ALCOHOL DEHYDROGENASE-LIKE"/>
    <property type="match status" value="1"/>
</dbReference>
<dbReference type="Gene3D" id="3.90.180.10">
    <property type="entry name" value="Medium-chain alcohol dehydrogenases, catalytic domain"/>
    <property type="match status" value="1"/>
</dbReference>
<dbReference type="PANTHER" id="PTHR42813:SF4">
    <property type="entry name" value="NADP-DEPENDENT ISOPROPANOL DEHYDROGENASE"/>
    <property type="match status" value="1"/>
</dbReference>
<evidence type="ECO:0000256" key="1">
    <source>
        <dbReference type="ARBA" id="ARBA00001947"/>
    </source>
</evidence>
<evidence type="ECO:0000259" key="7">
    <source>
        <dbReference type="Pfam" id="PF00107"/>
    </source>
</evidence>
<dbReference type="Gene3D" id="3.40.50.720">
    <property type="entry name" value="NAD(P)-binding Rossmann-like Domain"/>
    <property type="match status" value="1"/>
</dbReference>
<evidence type="ECO:0000256" key="2">
    <source>
        <dbReference type="ARBA" id="ARBA00008072"/>
    </source>
</evidence>
<comment type="caution">
    <text evidence="9">The sequence shown here is derived from an EMBL/GenBank/DDBJ whole genome shotgun (WGS) entry which is preliminary data.</text>
</comment>
<dbReference type="SUPFAM" id="SSF51735">
    <property type="entry name" value="NAD(P)-binding Rossmann-fold domains"/>
    <property type="match status" value="1"/>
</dbReference>
<evidence type="ECO:0000256" key="6">
    <source>
        <dbReference type="RuleBase" id="RU361277"/>
    </source>
</evidence>
<sequence>MIINLGGFEMGEQMKAFAMKRIGEVGWITKDRPKCGPTDAIIKPLALAPCTSDIHTVYEGGVGERFDMVLGHEACGEIVEVGELVKDFKVGDRILVAAITPDWNSVEAQSGYPMHGGGMLAGWKFSNVKDGVFGEYFHVNDADGNLALIPKGMDYGTACMLSDMVPTGFHSAELADIQFGDVVAVFGLGPVGLMGVAAAALKGAGRIIAIDSREQVIPIAKAYGATDIVDFNKAPADEQIMELTGGKGVDRVLIAGGDQRVFATAIKILKPGGRIGNVNYLGSGEFIQIPRVEWGTGMAHKQIFGGLMPGGRLRLEKLARLIEFGKLDPSLLITHRFEGFENVEKALELMRTKADGVIKPVVYMTSQRINE</sequence>
<comment type="cofactor">
    <cofactor evidence="1 6">
        <name>Zn(2+)</name>
        <dbReference type="ChEBI" id="CHEBI:29105"/>
    </cofactor>
</comment>
<keyword evidence="5" id="KW-0560">Oxidoreductase</keyword>
<dbReference type="Proteomes" id="UP000006233">
    <property type="component" value="Unassembled WGS sequence"/>
</dbReference>
<dbReference type="PROSITE" id="PS00059">
    <property type="entry name" value="ADH_ZINC"/>
    <property type="match status" value="1"/>
</dbReference>
<dbReference type="InterPro" id="IPR013154">
    <property type="entry name" value="ADH-like_N"/>
</dbReference>
<evidence type="ECO:0000313" key="9">
    <source>
        <dbReference type="EMBL" id="EEX74594.1"/>
    </source>
</evidence>
<dbReference type="Pfam" id="PF00107">
    <property type="entry name" value="ADH_zinc_N"/>
    <property type="match status" value="1"/>
</dbReference>
<dbReference type="HOGENOM" id="CLU_026673_11_3_0"/>
<proteinExistence type="inferred from homology"/>